<dbReference type="EMBL" id="JADFTS010000004">
    <property type="protein sequence ID" value="KAF9607831.1"/>
    <property type="molecule type" value="Genomic_DNA"/>
</dbReference>
<dbReference type="GO" id="GO:0055037">
    <property type="term" value="C:recycling endosome"/>
    <property type="evidence" value="ECO:0007669"/>
    <property type="project" value="TreeGrafter"/>
</dbReference>
<evidence type="ECO:0000313" key="2">
    <source>
        <dbReference type="Proteomes" id="UP000631114"/>
    </source>
</evidence>
<evidence type="ECO:0000313" key="1">
    <source>
        <dbReference type="EMBL" id="KAF9607831.1"/>
    </source>
</evidence>
<organism evidence="1 2">
    <name type="scientific">Coptis chinensis</name>
    <dbReference type="NCBI Taxonomy" id="261450"/>
    <lineage>
        <taxon>Eukaryota</taxon>
        <taxon>Viridiplantae</taxon>
        <taxon>Streptophyta</taxon>
        <taxon>Embryophyta</taxon>
        <taxon>Tracheophyta</taxon>
        <taxon>Spermatophyta</taxon>
        <taxon>Magnoliopsida</taxon>
        <taxon>Ranunculales</taxon>
        <taxon>Ranunculaceae</taxon>
        <taxon>Coptidoideae</taxon>
        <taxon>Coptis</taxon>
    </lineage>
</organism>
<dbReference type="PANTHER" id="PTHR13677">
    <property type="entry name" value="LD41638P"/>
    <property type="match status" value="1"/>
</dbReference>
<accession>A0A835HY45</accession>
<reference evidence="1 2" key="1">
    <citation type="submission" date="2020-10" db="EMBL/GenBank/DDBJ databases">
        <title>The Coptis chinensis genome and diversification of protoberbering-type alkaloids.</title>
        <authorList>
            <person name="Wang B."/>
            <person name="Shu S."/>
            <person name="Song C."/>
            <person name="Liu Y."/>
        </authorList>
    </citation>
    <scope>NUCLEOTIDE SEQUENCE [LARGE SCALE GENOMIC DNA]</scope>
    <source>
        <strain evidence="1">HL-2020</strain>
        <tissue evidence="1">Leaf</tissue>
    </source>
</reference>
<dbReference type="OrthoDB" id="10265409at2759"/>
<dbReference type="AlphaFoldDB" id="A0A835HY45"/>
<dbReference type="GO" id="GO:0005085">
    <property type="term" value="F:guanyl-nucleotide exchange factor activity"/>
    <property type="evidence" value="ECO:0007669"/>
    <property type="project" value="InterPro"/>
</dbReference>
<gene>
    <name evidence="1" type="ORF">IFM89_001579</name>
</gene>
<dbReference type="PANTHER" id="PTHR13677:SF0">
    <property type="entry name" value="LD41638P"/>
    <property type="match status" value="1"/>
</dbReference>
<dbReference type="InterPro" id="IPR024224">
    <property type="entry name" value="DENND6"/>
</dbReference>
<sequence length="225" mass="25954">MSPRVEESMSVVNNEILQRHLLELTTNFLAPFGPYLRATTPSERASPFFDPPPLPTFNANEFLESLSARGTGKFLSKRMRANWLDLYRRFLKGHNFMPWFQRRRTVAEQEQHRLWRQARLRTEIQQYLLKMSELEIVDSFNVIEKHLLVEIQLQHSGRSSADSVVACQKLKGDLQAVFKVLPKDMQHLLLFNPQTAALLQGSLEVTKVLGHPSIQVEVVSPHSPR</sequence>
<protein>
    <submittedName>
        <fullName evidence="1">Uncharacterized protein</fullName>
    </submittedName>
</protein>
<proteinExistence type="predicted"/>
<comment type="caution">
    <text evidence="1">The sequence shown here is derived from an EMBL/GenBank/DDBJ whole genome shotgun (WGS) entry which is preliminary data.</text>
</comment>
<name>A0A835HY45_9MAGN</name>
<keyword evidence="2" id="KW-1185">Reference proteome</keyword>
<dbReference type="Proteomes" id="UP000631114">
    <property type="component" value="Unassembled WGS sequence"/>
</dbReference>